<dbReference type="EMBL" id="JABMKV010000002">
    <property type="protein sequence ID" value="NQX32360.1"/>
    <property type="molecule type" value="Genomic_DNA"/>
</dbReference>
<evidence type="ECO:0008006" key="3">
    <source>
        <dbReference type="Google" id="ProtNLM"/>
    </source>
</evidence>
<reference evidence="1 2" key="1">
    <citation type="submission" date="2020-05" db="EMBL/GenBank/DDBJ databases">
        <title>Description of Pedobacter foliorum sp. nov.</title>
        <authorList>
            <person name="Qi S."/>
            <person name="Carlier A."/>
            <person name="Cnockaert M."/>
            <person name="Vandamme P."/>
        </authorList>
    </citation>
    <scope>NUCLEOTIDE SEQUENCE [LARGE SCALE GENOMIC DNA]</scope>
    <source>
        <strain evidence="1 2">LMG 31300</strain>
    </source>
</reference>
<evidence type="ECO:0000313" key="2">
    <source>
        <dbReference type="Proteomes" id="UP000762110"/>
    </source>
</evidence>
<accession>A0ABX2DE52</accession>
<gene>
    <name evidence="1" type="ORF">HQN85_11530</name>
</gene>
<dbReference type="PROSITE" id="PS51257">
    <property type="entry name" value="PROKAR_LIPOPROTEIN"/>
    <property type="match status" value="1"/>
</dbReference>
<keyword evidence="2" id="KW-1185">Reference proteome</keyword>
<sequence>MKNNFLKGLLLFIIATSLISCKKSETVEPKQTQQLVKVSNWNPSTGVESTSMEFIYDAKGTLTSLVYGGTTFTTSYNSANKLASLTGTYKQNVTVTYTLEYNSTGQLIKVTNSDGTNSNTKIITYNSSGKISKIGITYSNTAVTPYNADYTWIGDNLATASSGTYTSTYTAYDDKLNPFSLAEGVAIIFYGNPASKNNATEIKTLNGAIINVQKRSYEYNTVGYATSMKLLDGSNEGMRFYFNK</sequence>
<name>A0ABX2DE52_9SPHI</name>
<proteinExistence type="predicted"/>
<dbReference type="Gene3D" id="2.180.10.10">
    <property type="entry name" value="RHS repeat-associated core"/>
    <property type="match status" value="1"/>
</dbReference>
<comment type="caution">
    <text evidence="1">The sequence shown here is derived from an EMBL/GenBank/DDBJ whole genome shotgun (WGS) entry which is preliminary data.</text>
</comment>
<organism evidence="1 2">
    <name type="scientific">Pedobacter boryungensis</name>
    <dbReference type="NCBI Taxonomy" id="869962"/>
    <lineage>
        <taxon>Bacteria</taxon>
        <taxon>Pseudomonadati</taxon>
        <taxon>Bacteroidota</taxon>
        <taxon>Sphingobacteriia</taxon>
        <taxon>Sphingobacteriales</taxon>
        <taxon>Sphingobacteriaceae</taxon>
        <taxon>Pedobacter</taxon>
    </lineage>
</organism>
<protein>
    <recommendedName>
        <fullName evidence="3">YD repeat-containing protein</fullName>
    </recommendedName>
</protein>
<dbReference type="Proteomes" id="UP000762110">
    <property type="component" value="Unassembled WGS sequence"/>
</dbReference>
<evidence type="ECO:0000313" key="1">
    <source>
        <dbReference type="EMBL" id="NQX32360.1"/>
    </source>
</evidence>
<dbReference type="RefSeq" id="WP_173272264.1">
    <property type="nucleotide sequence ID" value="NZ_JABMKV010000002.1"/>
</dbReference>